<keyword evidence="4 6" id="KW-0274">FAD</keyword>
<dbReference type="InterPro" id="IPR006076">
    <property type="entry name" value="FAD-dep_OxRdtase"/>
</dbReference>
<feature type="binding site" evidence="6">
    <location>
        <position position="316"/>
    </location>
    <ligand>
        <name>D-dopa</name>
        <dbReference type="ChEBI" id="CHEBI:149689"/>
    </ligand>
</feature>
<dbReference type="GO" id="GO:0003884">
    <property type="term" value="F:D-amino-acid oxidase activity"/>
    <property type="evidence" value="ECO:0007669"/>
    <property type="project" value="InterPro"/>
</dbReference>
<proteinExistence type="inferred from homology"/>
<protein>
    <recommendedName>
        <fullName evidence="7">FAD dependent oxidoreductase domain-containing protein</fullName>
    </recommendedName>
</protein>
<keyword evidence="9" id="KW-1185">Reference proteome</keyword>
<comment type="cofactor">
    <cofactor evidence="1 6">
        <name>FAD</name>
        <dbReference type="ChEBI" id="CHEBI:57692"/>
    </cofactor>
</comment>
<dbReference type="InParanoid" id="A0A163K7V4"/>
<evidence type="ECO:0000256" key="2">
    <source>
        <dbReference type="ARBA" id="ARBA00006730"/>
    </source>
</evidence>
<dbReference type="OMA" id="ATHMIPR"/>
<dbReference type="GO" id="GO:0019478">
    <property type="term" value="P:D-amino acid catabolic process"/>
    <property type="evidence" value="ECO:0007669"/>
    <property type="project" value="TreeGrafter"/>
</dbReference>
<organism evidence="8">
    <name type="scientific">Absidia glauca</name>
    <name type="common">Pin mould</name>
    <dbReference type="NCBI Taxonomy" id="4829"/>
    <lineage>
        <taxon>Eukaryota</taxon>
        <taxon>Fungi</taxon>
        <taxon>Fungi incertae sedis</taxon>
        <taxon>Mucoromycota</taxon>
        <taxon>Mucoromycotina</taxon>
        <taxon>Mucoromycetes</taxon>
        <taxon>Mucorales</taxon>
        <taxon>Cunninghamellaceae</taxon>
        <taxon>Absidia</taxon>
    </lineage>
</organism>
<comment type="similarity">
    <text evidence="2">Belongs to the DAMOX/DASOX family.</text>
</comment>
<feature type="binding site" evidence="6">
    <location>
        <position position="207"/>
    </location>
    <ligand>
        <name>FAD</name>
        <dbReference type="ChEBI" id="CHEBI:57692"/>
    </ligand>
</feature>
<dbReference type="InterPro" id="IPR023209">
    <property type="entry name" value="DAO"/>
</dbReference>
<dbReference type="SUPFAM" id="SSF54373">
    <property type="entry name" value="FAD-linked reductases, C-terminal domain"/>
    <property type="match status" value="1"/>
</dbReference>
<dbReference type="SUPFAM" id="SSF51971">
    <property type="entry name" value="Nucleotide-binding domain"/>
    <property type="match status" value="1"/>
</dbReference>
<dbReference type="AlphaFoldDB" id="A0A163K7V4"/>
<keyword evidence="3" id="KW-0285">Flavoprotein</keyword>
<evidence type="ECO:0000256" key="4">
    <source>
        <dbReference type="ARBA" id="ARBA00022827"/>
    </source>
</evidence>
<gene>
    <name evidence="8" type="primary">ABSGL_14402.1 scaffold 14663</name>
</gene>
<evidence type="ECO:0000256" key="6">
    <source>
        <dbReference type="PIRSR" id="PIRSR000189-1"/>
    </source>
</evidence>
<feature type="domain" description="FAD dependent oxidoreductase" evidence="7">
    <location>
        <begin position="7"/>
        <end position="361"/>
    </location>
</feature>
<evidence type="ECO:0000313" key="9">
    <source>
        <dbReference type="Proteomes" id="UP000078561"/>
    </source>
</evidence>
<dbReference type="STRING" id="4829.A0A163K7V4"/>
<sequence length="373" mass="41797">MAPYKNVVVLGAGVTGLTTAITLLRNGARQVTVVGKDVPGDMNPEYSSVNAGASIISFASSNNKRLQEMDRFTIKEFRRLANTEPESGVSYCPGVQYYGIDDAPGEDCHWVRDLFQDYEKLHQKNLPAGIIGGYRFVACKYDRVLPRNELLTHFNFALIVTANVPVYLNFLVKTLISLGGRLERQSFDSLQSAMDQYQDADTLINCTGMGSYYLKDVQDHTLYPVRGQTVIVRAPHIKHQLYKDVCRTDRFCTYIIPRGDGTVVLGGTLDRDDTNMEVEPELTKAILENAYKLHPYLTHNKGPDAFDILSVDVSFRPGREGGIRLEKETRYRNNGDKVTVAHNYGHSCHGFQSSWGSSHKLLQLLKGEHLSKL</sequence>
<dbReference type="GO" id="GO:0071949">
    <property type="term" value="F:FAD binding"/>
    <property type="evidence" value="ECO:0007669"/>
    <property type="project" value="InterPro"/>
</dbReference>
<dbReference type="GO" id="GO:0005737">
    <property type="term" value="C:cytoplasm"/>
    <property type="evidence" value="ECO:0007669"/>
    <property type="project" value="TreeGrafter"/>
</dbReference>
<dbReference type="PANTHER" id="PTHR11530">
    <property type="entry name" value="D-AMINO ACID OXIDASE"/>
    <property type="match status" value="1"/>
</dbReference>
<dbReference type="EMBL" id="LT554937">
    <property type="protein sequence ID" value="SAM08736.1"/>
    <property type="molecule type" value="Genomic_DNA"/>
</dbReference>
<dbReference type="Pfam" id="PF01266">
    <property type="entry name" value="DAO"/>
    <property type="match status" value="1"/>
</dbReference>
<reference evidence="8" key="1">
    <citation type="submission" date="2016-04" db="EMBL/GenBank/DDBJ databases">
        <authorList>
            <person name="Evans L.H."/>
            <person name="Alamgir A."/>
            <person name="Owens N."/>
            <person name="Weber N.D."/>
            <person name="Virtaneva K."/>
            <person name="Barbian K."/>
            <person name="Babar A."/>
            <person name="Rosenke K."/>
        </authorList>
    </citation>
    <scope>NUCLEOTIDE SEQUENCE [LARGE SCALE GENOMIC DNA]</scope>
    <source>
        <strain evidence="8">CBS 101.48</strain>
    </source>
</reference>
<name>A0A163K7V4_ABSGL</name>
<evidence type="ECO:0000256" key="1">
    <source>
        <dbReference type="ARBA" id="ARBA00001974"/>
    </source>
</evidence>
<dbReference type="Gene3D" id="3.40.50.720">
    <property type="entry name" value="NAD(P)-binding Rossmann-like Domain"/>
    <property type="match status" value="1"/>
</dbReference>
<accession>A0A163K7V4</accession>
<feature type="binding site" evidence="6">
    <location>
        <position position="254"/>
    </location>
    <ligand>
        <name>D-dopa</name>
        <dbReference type="ChEBI" id="CHEBI:149689"/>
    </ligand>
</feature>
<evidence type="ECO:0000256" key="5">
    <source>
        <dbReference type="ARBA" id="ARBA00023002"/>
    </source>
</evidence>
<dbReference type="Gene3D" id="3.30.9.10">
    <property type="entry name" value="D-Amino Acid Oxidase, subunit A, domain 2"/>
    <property type="match status" value="1"/>
</dbReference>
<dbReference type="Proteomes" id="UP000078561">
    <property type="component" value="Unassembled WGS sequence"/>
</dbReference>
<evidence type="ECO:0000256" key="3">
    <source>
        <dbReference type="ARBA" id="ARBA00022630"/>
    </source>
</evidence>
<keyword evidence="5" id="KW-0560">Oxidoreductase</keyword>
<dbReference type="PIRSF" id="PIRSF000189">
    <property type="entry name" value="D-aa_oxidase"/>
    <property type="match status" value="1"/>
</dbReference>
<dbReference type="OrthoDB" id="2015447at2759"/>
<dbReference type="PANTHER" id="PTHR11530:SF11">
    <property type="entry name" value="D-ASPARTATE OXIDASE"/>
    <property type="match status" value="1"/>
</dbReference>
<evidence type="ECO:0000259" key="7">
    <source>
        <dbReference type="Pfam" id="PF01266"/>
    </source>
</evidence>
<evidence type="ECO:0000313" key="8">
    <source>
        <dbReference type="EMBL" id="SAM08736.1"/>
    </source>
</evidence>